<feature type="repeat" description="PPR" evidence="3">
    <location>
        <begin position="422"/>
        <end position="456"/>
    </location>
</feature>
<dbReference type="PANTHER" id="PTHR47932:SF62">
    <property type="entry name" value="EXPRESSED PROTEIN"/>
    <property type="match status" value="1"/>
</dbReference>
<keyword evidence="2" id="KW-0677">Repeat</keyword>
<comment type="similarity">
    <text evidence="1">Belongs to the PPR family. P subfamily.</text>
</comment>
<feature type="repeat" description="PPR" evidence="3">
    <location>
        <begin position="242"/>
        <end position="276"/>
    </location>
</feature>
<dbReference type="Pfam" id="PF13041">
    <property type="entry name" value="PPR_2"/>
    <property type="match status" value="6"/>
</dbReference>
<dbReference type="InterPro" id="IPR002885">
    <property type="entry name" value="PPR_rpt"/>
</dbReference>
<proteinExistence type="inferred from homology"/>
<organism evidence="4">
    <name type="scientific">Cucumis melo</name>
    <name type="common">Muskmelon</name>
    <dbReference type="NCBI Taxonomy" id="3656"/>
    <lineage>
        <taxon>Eukaryota</taxon>
        <taxon>Viridiplantae</taxon>
        <taxon>Streptophyta</taxon>
        <taxon>Embryophyta</taxon>
        <taxon>Tracheophyta</taxon>
        <taxon>Spermatophyta</taxon>
        <taxon>Magnoliopsida</taxon>
        <taxon>eudicotyledons</taxon>
        <taxon>Gunneridae</taxon>
        <taxon>Pentapetalae</taxon>
        <taxon>rosids</taxon>
        <taxon>fabids</taxon>
        <taxon>Cucurbitales</taxon>
        <taxon>Cucurbitaceae</taxon>
        <taxon>Benincaseae</taxon>
        <taxon>Cucumis</taxon>
    </lineage>
</organism>
<feature type="repeat" description="PPR" evidence="3">
    <location>
        <begin position="492"/>
        <end position="526"/>
    </location>
</feature>
<evidence type="ECO:0000256" key="2">
    <source>
        <dbReference type="ARBA" id="ARBA00022737"/>
    </source>
</evidence>
<evidence type="ECO:0000256" key="3">
    <source>
        <dbReference type="PROSITE-ProRule" id="PRU00708"/>
    </source>
</evidence>
<feature type="repeat" description="PPR" evidence="3">
    <location>
        <begin position="352"/>
        <end position="386"/>
    </location>
</feature>
<feature type="repeat" description="PPR" evidence="3">
    <location>
        <begin position="527"/>
        <end position="561"/>
    </location>
</feature>
<dbReference type="Gene3D" id="1.25.40.10">
    <property type="entry name" value="Tetratricopeptide repeat domain"/>
    <property type="match status" value="7"/>
</dbReference>
<sequence>MSKTLLSRIETLRNCKPKSSSPFSSHLRGDIKRLVNDSIQILKSHEQWEQSLQTHFTESDIPIIDVTHFVLDRIDDVELGLKFFDWASKNSPSGSLNGTSYSSLLKLLSRFRVFPEIEFTLEEMKTKETIPTREALSNVLCAYVDVGSVDKALEVYHGVAKLHNSLPSLYACNSLLNLLVKHRRFETAHQLYDEMVDRDNGDGIHVDYYTTCIMVRGLCLEGRIEDGRKLIESRWGKGCVPNIVFYNTLIDGYCKKGEVESAYELFKELKTKGFIPTLQTFDLVTYNTLINYLCSRGEVKEAEKLLEQTIRRGLAPNEFTYTPLVHGYCKRGEYTRATDLLIEMSTRGLEIDMISYGALIHGLVVAGEVDIALTIRDRMMNQGILPDANIYNVLMNGLFKKGKLSMAKVVLSEMLDQNIAPDAFVYATLVDGFIRLGNLDEAKKLFQLIIEKGLDPGVVGYNVMIKGFSKFGMMDNAILCIDRMRSAHHVPDVFTFSTIIDGYVKQHNMNAVLKIFGLMVKQNCKPNVVTYTSLINGYCRKGETEMAEKLFSMMRSHGLEPSVVTYTILIGNFCKEAKLGKAVSYFELMLINKCTPNDAAFHYLVNGFTNTKATAVSGGPNNLRENSRSMFEDFFSRMIGDGWTRKAAAYNCILICLCQQRMVKTALQLRNKMLSLGLCSDAVSFVALMHGICLEGNSKEWRNIISCDLNEGELQIALKYSLELDKFITEGGISEASGILQAMIKGYVSPNQDLNNLKEPNMENGKELR</sequence>
<dbReference type="Pfam" id="PF01535">
    <property type="entry name" value="PPR"/>
    <property type="match status" value="1"/>
</dbReference>
<feature type="repeat" description="PPR" evidence="3">
    <location>
        <begin position="562"/>
        <end position="596"/>
    </location>
</feature>
<dbReference type="InterPro" id="IPR011990">
    <property type="entry name" value="TPR-like_helical_dom_sf"/>
</dbReference>
<feature type="repeat" description="PPR" evidence="3">
    <location>
        <begin position="387"/>
        <end position="421"/>
    </location>
</feature>
<dbReference type="EnsemblPlants" id="MELO3C017894.2.1">
    <property type="protein sequence ID" value="MELO3C017894.2.1"/>
    <property type="gene ID" value="MELO3C017894.2"/>
</dbReference>
<dbReference type="NCBIfam" id="TIGR00756">
    <property type="entry name" value="PPR"/>
    <property type="match status" value="13"/>
</dbReference>
<name>A0A9I9DH60_CUCME</name>
<dbReference type="PROSITE" id="PS51375">
    <property type="entry name" value="PPR"/>
    <property type="match status" value="13"/>
</dbReference>
<dbReference type="GO" id="GO:0003729">
    <property type="term" value="F:mRNA binding"/>
    <property type="evidence" value="ECO:0007669"/>
    <property type="project" value="TreeGrafter"/>
</dbReference>
<reference evidence="4" key="1">
    <citation type="submission" date="2023-03" db="UniProtKB">
        <authorList>
            <consortium name="EnsemblPlants"/>
        </authorList>
    </citation>
    <scope>IDENTIFICATION</scope>
</reference>
<dbReference type="AlphaFoldDB" id="A0A9I9DH60"/>
<feature type="repeat" description="PPR" evidence="3">
    <location>
        <begin position="457"/>
        <end position="491"/>
    </location>
</feature>
<feature type="repeat" description="PPR" evidence="3">
    <location>
        <begin position="207"/>
        <end position="241"/>
    </location>
</feature>
<feature type="repeat" description="PPR" evidence="3">
    <location>
        <begin position="646"/>
        <end position="680"/>
    </location>
</feature>
<evidence type="ECO:0008006" key="5">
    <source>
        <dbReference type="Google" id="ProtNLM"/>
    </source>
</evidence>
<protein>
    <recommendedName>
        <fullName evidence="5">Pentatricopeptide repeat-containing protein</fullName>
    </recommendedName>
</protein>
<dbReference type="SUPFAM" id="SSF81901">
    <property type="entry name" value="HCP-like"/>
    <property type="match status" value="1"/>
</dbReference>
<dbReference type="Gramene" id="MELO3C017894.2.1">
    <property type="protein sequence ID" value="MELO3C017894.2.1"/>
    <property type="gene ID" value="MELO3C017894.2"/>
</dbReference>
<evidence type="ECO:0000313" key="4">
    <source>
        <dbReference type="EnsemblPlants" id="MELO3C017894.2.1"/>
    </source>
</evidence>
<dbReference type="Pfam" id="PF12854">
    <property type="entry name" value="PPR_1"/>
    <property type="match status" value="1"/>
</dbReference>
<feature type="repeat" description="PPR" evidence="3">
    <location>
        <begin position="317"/>
        <end position="351"/>
    </location>
</feature>
<evidence type="ECO:0000256" key="1">
    <source>
        <dbReference type="ARBA" id="ARBA00007626"/>
    </source>
</evidence>
<feature type="repeat" description="PPR" evidence="3">
    <location>
        <begin position="168"/>
        <end position="198"/>
    </location>
</feature>
<accession>A0A9I9DH60</accession>
<feature type="repeat" description="PPR" evidence="3">
    <location>
        <begin position="282"/>
        <end position="316"/>
    </location>
</feature>
<dbReference type="PANTHER" id="PTHR47932">
    <property type="entry name" value="ATPASE EXPRESSION PROTEIN 3"/>
    <property type="match status" value="1"/>
</dbReference>